<evidence type="ECO:0000256" key="1">
    <source>
        <dbReference type="SAM" id="SignalP"/>
    </source>
</evidence>
<keyword evidence="1" id="KW-0732">Signal</keyword>
<sequence length="67" mass="7821">MLLLNLLPLFHQLISLSSFLIKSCYTFSSQIPFFSKSPFPLQDWCAAAQSKRRKTWKRTPHQLTKHG</sequence>
<reference evidence="2" key="2">
    <citation type="journal article" date="2015" name="Data Brief">
        <title>Shoot transcriptome of the giant reed, Arundo donax.</title>
        <authorList>
            <person name="Barrero R.A."/>
            <person name="Guerrero F.D."/>
            <person name="Moolhuijzen P."/>
            <person name="Goolsby J.A."/>
            <person name="Tidwell J."/>
            <person name="Bellgard S.E."/>
            <person name="Bellgard M.I."/>
        </authorList>
    </citation>
    <scope>NUCLEOTIDE SEQUENCE</scope>
    <source>
        <tissue evidence="2">Shoot tissue taken approximately 20 cm above the soil surface</tissue>
    </source>
</reference>
<proteinExistence type="predicted"/>
<accession>A0A0A8ZA06</accession>
<reference evidence="2" key="1">
    <citation type="submission" date="2014-09" db="EMBL/GenBank/DDBJ databases">
        <authorList>
            <person name="Magalhaes I.L.F."/>
            <person name="Oliveira U."/>
            <person name="Santos F.R."/>
            <person name="Vidigal T.H.D.A."/>
            <person name="Brescovit A.D."/>
            <person name="Santos A.J."/>
        </authorList>
    </citation>
    <scope>NUCLEOTIDE SEQUENCE</scope>
    <source>
        <tissue evidence="2">Shoot tissue taken approximately 20 cm above the soil surface</tissue>
    </source>
</reference>
<organism evidence="2">
    <name type="scientific">Arundo donax</name>
    <name type="common">Giant reed</name>
    <name type="synonym">Donax arundinaceus</name>
    <dbReference type="NCBI Taxonomy" id="35708"/>
    <lineage>
        <taxon>Eukaryota</taxon>
        <taxon>Viridiplantae</taxon>
        <taxon>Streptophyta</taxon>
        <taxon>Embryophyta</taxon>
        <taxon>Tracheophyta</taxon>
        <taxon>Spermatophyta</taxon>
        <taxon>Magnoliopsida</taxon>
        <taxon>Liliopsida</taxon>
        <taxon>Poales</taxon>
        <taxon>Poaceae</taxon>
        <taxon>PACMAD clade</taxon>
        <taxon>Arundinoideae</taxon>
        <taxon>Arundineae</taxon>
        <taxon>Arundo</taxon>
    </lineage>
</organism>
<feature type="signal peptide" evidence="1">
    <location>
        <begin position="1"/>
        <end position="26"/>
    </location>
</feature>
<dbReference type="EMBL" id="GBRH01266203">
    <property type="protein sequence ID" value="JAD31692.1"/>
    <property type="molecule type" value="Transcribed_RNA"/>
</dbReference>
<dbReference type="AlphaFoldDB" id="A0A0A8ZA06"/>
<name>A0A0A8ZA06_ARUDO</name>
<protein>
    <submittedName>
        <fullName evidence="2">Uncharacterized protein</fullName>
    </submittedName>
</protein>
<feature type="chain" id="PRO_5002042332" evidence="1">
    <location>
        <begin position="27"/>
        <end position="67"/>
    </location>
</feature>
<evidence type="ECO:0000313" key="2">
    <source>
        <dbReference type="EMBL" id="JAD31692.1"/>
    </source>
</evidence>